<dbReference type="Gene3D" id="3.40.50.720">
    <property type="entry name" value="NAD(P)-binding Rossmann-like Domain"/>
    <property type="match status" value="1"/>
</dbReference>
<protein>
    <submittedName>
        <fullName evidence="1">Uncharacterized protein</fullName>
    </submittedName>
</protein>
<dbReference type="InterPro" id="IPR023401">
    <property type="entry name" value="ODC_N"/>
</dbReference>
<sequence>MTDDVLFLSGAQVTRLPDVEAAIAFTALSSGAADPPAKITYPSRCDDGVAFAHVSRLTAGSGAVAKSGSVDPADAAPGRPAVHTVVTALGPETGRTWAGARVPEPRTRRSAAVVVDGPATAARHPGPIMDALASAQPPPLVVPGEVLTGRAGGRTAPSGIATCAGVGLGSQDAIAARAVVRVAQGESV</sequence>
<evidence type="ECO:0000313" key="1">
    <source>
        <dbReference type="EMBL" id="AYC37343.1"/>
    </source>
</evidence>
<dbReference type="GeneID" id="91280517"/>
<gene>
    <name evidence="1" type="ORF">DWG14_01560</name>
</gene>
<dbReference type="SUPFAM" id="SSF51735">
    <property type="entry name" value="NAD(P)-binding Rossmann-fold domains"/>
    <property type="match status" value="1"/>
</dbReference>
<accession>A0AAI8KXR2</accession>
<reference evidence="1 2" key="1">
    <citation type="submission" date="2018-09" db="EMBL/GenBank/DDBJ databases">
        <title>Production of Trimethoprim by Streptomyces sp. 3E-1.</title>
        <authorList>
            <person name="Kang H.J."/>
            <person name="Kim S.B."/>
        </authorList>
    </citation>
    <scope>NUCLEOTIDE SEQUENCE [LARGE SCALE GENOMIC DNA]</scope>
    <source>
        <strain evidence="1 2">3E-1</strain>
    </source>
</reference>
<dbReference type="RefSeq" id="WP_120050358.1">
    <property type="nucleotide sequence ID" value="NZ_CP032427.1"/>
</dbReference>
<dbReference type="EMBL" id="CP032427">
    <property type="protein sequence ID" value="AYC37343.1"/>
    <property type="molecule type" value="Genomic_DNA"/>
</dbReference>
<dbReference type="Gene3D" id="3.30.1780.10">
    <property type="entry name" value="ornithine cyclodeaminase, domain 1"/>
    <property type="match status" value="1"/>
</dbReference>
<dbReference type="KEGG" id="sge:DWG14_01560"/>
<organism evidence="1 2">
    <name type="scientific">Streptomyces griseorubiginosus</name>
    <dbReference type="NCBI Taxonomy" id="67304"/>
    <lineage>
        <taxon>Bacteria</taxon>
        <taxon>Bacillati</taxon>
        <taxon>Actinomycetota</taxon>
        <taxon>Actinomycetes</taxon>
        <taxon>Kitasatosporales</taxon>
        <taxon>Streptomycetaceae</taxon>
        <taxon>Streptomyces</taxon>
    </lineage>
</organism>
<dbReference type="InterPro" id="IPR036291">
    <property type="entry name" value="NAD(P)-bd_dom_sf"/>
</dbReference>
<name>A0AAI8KXR2_9ACTN</name>
<proteinExistence type="predicted"/>
<dbReference type="AlphaFoldDB" id="A0AAI8KXR2"/>
<dbReference type="Proteomes" id="UP000265765">
    <property type="component" value="Chromosome"/>
</dbReference>
<evidence type="ECO:0000313" key="2">
    <source>
        <dbReference type="Proteomes" id="UP000265765"/>
    </source>
</evidence>